<evidence type="ECO:0000313" key="3">
    <source>
        <dbReference type="Proteomes" id="UP000485058"/>
    </source>
</evidence>
<feature type="non-terminal residue" evidence="2">
    <location>
        <position position="79"/>
    </location>
</feature>
<comment type="caution">
    <text evidence="2">The sequence shown here is derived from an EMBL/GenBank/DDBJ whole genome shotgun (WGS) entry which is preliminary data.</text>
</comment>
<proteinExistence type="predicted"/>
<feature type="region of interest" description="Disordered" evidence="1">
    <location>
        <begin position="50"/>
        <end position="79"/>
    </location>
</feature>
<feature type="non-terminal residue" evidence="2">
    <location>
        <position position="1"/>
    </location>
</feature>
<keyword evidence="3" id="KW-1185">Reference proteome</keyword>
<gene>
    <name evidence="2" type="ORF">HaLaN_32865</name>
</gene>
<accession>A0A6A0ANP9</accession>
<name>A0A6A0ANP9_HAELA</name>
<dbReference type="EMBL" id="BLLF01008687">
    <property type="protein sequence ID" value="GFH33484.1"/>
    <property type="molecule type" value="Genomic_DNA"/>
</dbReference>
<reference evidence="2 3" key="1">
    <citation type="submission" date="2020-02" db="EMBL/GenBank/DDBJ databases">
        <title>Draft genome sequence of Haematococcus lacustris strain NIES-144.</title>
        <authorList>
            <person name="Morimoto D."/>
            <person name="Nakagawa S."/>
            <person name="Yoshida T."/>
            <person name="Sawayama S."/>
        </authorList>
    </citation>
    <scope>NUCLEOTIDE SEQUENCE [LARGE SCALE GENOMIC DNA]</scope>
    <source>
        <strain evidence="2 3">NIES-144</strain>
    </source>
</reference>
<organism evidence="2 3">
    <name type="scientific">Haematococcus lacustris</name>
    <name type="common">Green alga</name>
    <name type="synonym">Haematococcus pluvialis</name>
    <dbReference type="NCBI Taxonomy" id="44745"/>
    <lineage>
        <taxon>Eukaryota</taxon>
        <taxon>Viridiplantae</taxon>
        <taxon>Chlorophyta</taxon>
        <taxon>core chlorophytes</taxon>
        <taxon>Chlorophyceae</taxon>
        <taxon>CS clade</taxon>
        <taxon>Chlamydomonadales</taxon>
        <taxon>Haematococcaceae</taxon>
        <taxon>Haematococcus</taxon>
    </lineage>
</organism>
<evidence type="ECO:0000313" key="2">
    <source>
        <dbReference type="EMBL" id="GFH33484.1"/>
    </source>
</evidence>
<dbReference type="Proteomes" id="UP000485058">
    <property type="component" value="Unassembled WGS sequence"/>
</dbReference>
<dbReference type="AlphaFoldDB" id="A0A6A0ANP9"/>
<protein>
    <submittedName>
        <fullName evidence="2">Uncharacterized protein</fullName>
    </submittedName>
</protein>
<evidence type="ECO:0000256" key="1">
    <source>
        <dbReference type="SAM" id="MobiDB-lite"/>
    </source>
</evidence>
<feature type="compositionally biased region" description="Polar residues" evidence="1">
    <location>
        <begin position="50"/>
        <end position="60"/>
    </location>
</feature>
<sequence length="79" mass="8875">NRGWQTAPPSAPRPSAQCARPWRWQCCCAPQRHRTRLRCHHMATTSLAQQGLPTTASSGTPLRGRCPPPPRPRPRTLAW</sequence>